<gene>
    <name evidence="2" type="ORF">IE81DRAFT_124938</name>
</gene>
<feature type="region of interest" description="Disordered" evidence="1">
    <location>
        <begin position="1"/>
        <end position="51"/>
    </location>
</feature>
<dbReference type="OrthoDB" id="3346927at2759"/>
<feature type="compositionally biased region" description="Low complexity" evidence="1">
    <location>
        <begin position="22"/>
        <end position="51"/>
    </location>
</feature>
<evidence type="ECO:0000313" key="2">
    <source>
        <dbReference type="EMBL" id="PWN42499.1"/>
    </source>
</evidence>
<feature type="region of interest" description="Disordered" evidence="1">
    <location>
        <begin position="827"/>
        <end position="889"/>
    </location>
</feature>
<dbReference type="EMBL" id="KZ819379">
    <property type="protein sequence ID" value="PWN42499.1"/>
    <property type="molecule type" value="Genomic_DNA"/>
</dbReference>
<feature type="region of interest" description="Disordered" evidence="1">
    <location>
        <begin position="992"/>
        <end position="1017"/>
    </location>
</feature>
<feature type="compositionally biased region" description="Low complexity" evidence="1">
    <location>
        <begin position="843"/>
        <end position="856"/>
    </location>
</feature>
<sequence>MLITDSPIFEPARKRVSRRWPRSPSSPANRSSPRSPTASSPKDFSSSSISRARVASELPPEAFRAGGAFGTQHRLAQCEEDLVLDDLLPSPCQHFAAYMHLHREGVAMTAASHGGSRKSEAPPLTELRRGSAQTLRLDVDGLDLGGERVESSSVASSSGYVALESAAWTLPAPDYEDTSASTTECGDRSPNDLSQPAPAGRQWRHMFDCEERHDSEDTFAAHLRHDCVHAHPIHNAETILDAQTRERLLEDGQHADGLGIDAGPGAGLVPSISQRAWQSSPADHEQVLGGFASLGLPMGVARSVTSTKGSSMQGASSASSTPALEAQAFTSSAPRCATLIPSRYDASETLDLLTIEEMGQHSINIGSASDWIGTRMSSSATQSKGWSVARATTRARKWIVAPLGTDDDASQQLRASRAFVVSDHVPGSRAEHFLGSQSSGSAFQATPTAPPIFELRPLRPMASPFAALSGHTTILAGPSVYRSLLTDRGLLAGHTRKPLTSSTLAERRLASIRHDPLPFVEARRPSLGKSFSTEALPLGATSHAATPTPQVEGAVSPTRHSTPASAFAPVDSLDHHSSEGYPPSKDMTARFSNYNFGVAQPSAGAASITRSDTLMPPNFDDLHEYSPRTSLTYSSAEARNALIQHPVSTPMNVHAAERKSRGADKRLADWFRKRRLPGSGSSPAGYSGAPSVNEMDTESSSLTKDSGLLSASISSDSGTPLDATRISSEAPRIPTGSSARSMAAPPSKRNEPIQQDFDFIGSDDKFARDLKKHHAYMRGEPLRKALTTQQSDNDSGYAAMTGVQAGRDNLHRVRSTSEDVALRNPSVKAPLRGSPLNASSSKATTLTTEGAGTADTMGPSHSRHKTLRRPRSIASGMISRTAKSTPTSEDFSLLAEVLAQESASSRSPTSEAQYSSNDPFASGDNGFVASSWALNNALLGTDADASQAASLIMIIPLFSAIDAEKQTARPRRYLRIAYVSFDASMLGASPVNAFSSSQREPRDASTPPLQLPAASLGSDSHHPAWYRKLASALGHHASEHVSMSEKDCASTAEWSSPEKAKPANLQPRRRSPTVGPFRVTALVLPGSDDAFGKELVPDLPEPFTFPLVLALCDARRSVEFVPEGWATLGLTKGPIPGGCEGSADDLVGANEGRYEQPEALERIADLVIAGCAAIMDL</sequence>
<feature type="compositionally biased region" description="Low complexity" evidence="1">
    <location>
        <begin position="705"/>
        <end position="718"/>
    </location>
</feature>
<dbReference type="Proteomes" id="UP000245783">
    <property type="component" value="Unassembled WGS sequence"/>
</dbReference>
<evidence type="ECO:0000256" key="1">
    <source>
        <dbReference type="SAM" id="MobiDB-lite"/>
    </source>
</evidence>
<keyword evidence="3" id="KW-1185">Reference proteome</keyword>
<organism evidence="2 3">
    <name type="scientific">Ceraceosorus guamensis</name>
    <dbReference type="NCBI Taxonomy" id="1522189"/>
    <lineage>
        <taxon>Eukaryota</taxon>
        <taxon>Fungi</taxon>
        <taxon>Dikarya</taxon>
        <taxon>Basidiomycota</taxon>
        <taxon>Ustilaginomycotina</taxon>
        <taxon>Exobasidiomycetes</taxon>
        <taxon>Ceraceosorales</taxon>
        <taxon>Ceraceosoraceae</taxon>
        <taxon>Ceraceosorus</taxon>
    </lineage>
</organism>
<feature type="compositionally biased region" description="Low complexity" evidence="1">
    <location>
        <begin position="677"/>
        <end position="691"/>
    </location>
</feature>
<reference evidence="2 3" key="1">
    <citation type="journal article" date="2018" name="Mol. Biol. Evol.">
        <title>Broad Genomic Sampling Reveals a Smut Pathogenic Ancestry of the Fungal Clade Ustilaginomycotina.</title>
        <authorList>
            <person name="Kijpornyongpan T."/>
            <person name="Mondo S.J."/>
            <person name="Barry K."/>
            <person name="Sandor L."/>
            <person name="Lee J."/>
            <person name="Lipzen A."/>
            <person name="Pangilinan J."/>
            <person name="LaButti K."/>
            <person name="Hainaut M."/>
            <person name="Henrissat B."/>
            <person name="Grigoriev I.V."/>
            <person name="Spatafora J.W."/>
            <person name="Aime M.C."/>
        </authorList>
    </citation>
    <scope>NUCLEOTIDE SEQUENCE [LARGE SCALE GENOMIC DNA]</scope>
    <source>
        <strain evidence="2 3">MCA 4658</strain>
    </source>
</reference>
<accession>A0A316VYH0</accession>
<name>A0A316VYH0_9BASI</name>
<feature type="compositionally biased region" description="Basic residues" evidence="1">
    <location>
        <begin position="861"/>
        <end position="871"/>
    </location>
</feature>
<protein>
    <submittedName>
        <fullName evidence="2">Uncharacterized protein</fullName>
    </submittedName>
</protein>
<evidence type="ECO:0000313" key="3">
    <source>
        <dbReference type="Proteomes" id="UP000245783"/>
    </source>
</evidence>
<proteinExistence type="predicted"/>
<feature type="compositionally biased region" description="Basic and acidic residues" evidence="1">
    <location>
        <begin position="655"/>
        <end position="671"/>
    </location>
</feature>
<dbReference type="InParanoid" id="A0A316VYH0"/>
<feature type="region of interest" description="Disordered" evidence="1">
    <location>
        <begin position="1042"/>
        <end position="1072"/>
    </location>
</feature>
<feature type="region of interest" description="Disordered" evidence="1">
    <location>
        <begin position="539"/>
        <end position="580"/>
    </location>
</feature>
<feature type="region of interest" description="Disordered" evidence="1">
    <location>
        <begin position="644"/>
        <end position="755"/>
    </location>
</feature>
<feature type="region of interest" description="Disordered" evidence="1">
    <location>
        <begin position="173"/>
        <end position="199"/>
    </location>
</feature>
<dbReference type="AlphaFoldDB" id="A0A316VYH0"/>
<dbReference type="GeneID" id="37032084"/>
<dbReference type="RefSeq" id="XP_025369659.1">
    <property type="nucleotide sequence ID" value="XM_025510214.1"/>
</dbReference>